<dbReference type="PROSITE" id="PS50110">
    <property type="entry name" value="RESPONSE_REGULATORY"/>
    <property type="match status" value="1"/>
</dbReference>
<dbReference type="InterPro" id="IPR019734">
    <property type="entry name" value="TPR_rpt"/>
</dbReference>
<keyword evidence="3 7" id="KW-0597">Phosphoprotein</keyword>
<feature type="region of interest" description="Disordered" evidence="10">
    <location>
        <begin position="679"/>
        <end position="701"/>
    </location>
</feature>
<feature type="modified residue" description="4-aspartylphosphate" evidence="7">
    <location>
        <position position="758"/>
    </location>
</feature>
<dbReference type="Gene3D" id="1.25.40.10">
    <property type="entry name" value="Tetratricopeptide repeat domain"/>
    <property type="match status" value="2"/>
</dbReference>
<evidence type="ECO:0000259" key="13">
    <source>
        <dbReference type="PROSITE" id="PS50109"/>
    </source>
</evidence>
<evidence type="ECO:0000256" key="2">
    <source>
        <dbReference type="ARBA" id="ARBA00012438"/>
    </source>
</evidence>
<dbReference type="Gene3D" id="1.10.10.60">
    <property type="entry name" value="Homeodomain-like"/>
    <property type="match status" value="1"/>
</dbReference>
<dbReference type="EMBL" id="BAAFSF010000001">
    <property type="protein sequence ID" value="GAB1251256.1"/>
    <property type="molecule type" value="Genomic_DNA"/>
</dbReference>
<feature type="region of interest" description="Disordered" evidence="10">
    <location>
        <begin position="848"/>
        <end position="867"/>
    </location>
</feature>
<dbReference type="PANTHER" id="PTHR43547">
    <property type="entry name" value="TWO-COMPONENT HISTIDINE KINASE"/>
    <property type="match status" value="1"/>
</dbReference>
<accession>A0ABQ0E0M3</accession>
<feature type="transmembrane region" description="Helical" evidence="11">
    <location>
        <begin position="409"/>
        <end position="431"/>
    </location>
</feature>
<dbReference type="SMART" id="SM00388">
    <property type="entry name" value="HisKA"/>
    <property type="match status" value="1"/>
</dbReference>
<dbReference type="Proteomes" id="UP001628220">
    <property type="component" value="Unassembled WGS sequence"/>
</dbReference>
<dbReference type="InterPro" id="IPR011006">
    <property type="entry name" value="CheY-like_superfamily"/>
</dbReference>
<dbReference type="RefSeq" id="WP_411915069.1">
    <property type="nucleotide sequence ID" value="NZ_BAAFSF010000001.1"/>
</dbReference>
<evidence type="ECO:0000259" key="14">
    <source>
        <dbReference type="PROSITE" id="PS50110"/>
    </source>
</evidence>
<dbReference type="InterPro" id="IPR009057">
    <property type="entry name" value="Homeodomain-like_sf"/>
</dbReference>
<evidence type="ECO:0000256" key="3">
    <source>
        <dbReference type="ARBA" id="ARBA00022553"/>
    </source>
</evidence>
<dbReference type="InterPro" id="IPR036890">
    <property type="entry name" value="HATPase_C_sf"/>
</dbReference>
<feature type="transmembrane region" description="Helical" evidence="11">
    <location>
        <begin position="30"/>
        <end position="47"/>
    </location>
</feature>
<dbReference type="InterPro" id="IPR036097">
    <property type="entry name" value="HisK_dim/P_sf"/>
</dbReference>
<dbReference type="SMART" id="SM00028">
    <property type="entry name" value="TPR"/>
    <property type="match status" value="7"/>
</dbReference>
<dbReference type="InterPro" id="IPR011990">
    <property type="entry name" value="TPR-like_helical_dom_sf"/>
</dbReference>
<feature type="domain" description="Histidine kinase" evidence="13">
    <location>
        <begin position="455"/>
        <end position="669"/>
    </location>
</feature>
<evidence type="ECO:0000256" key="11">
    <source>
        <dbReference type="SAM" id="Phobius"/>
    </source>
</evidence>
<keyword evidence="9" id="KW-0175">Coiled coil</keyword>
<dbReference type="InterPro" id="IPR003661">
    <property type="entry name" value="HisK_dim/P_dom"/>
</dbReference>
<dbReference type="SUPFAM" id="SSF48452">
    <property type="entry name" value="TPR-like"/>
    <property type="match status" value="2"/>
</dbReference>
<dbReference type="PROSITE" id="PS50109">
    <property type="entry name" value="HIS_KIN"/>
    <property type="match status" value="1"/>
</dbReference>
<gene>
    <name evidence="15" type="ORF">Tsumi_03600</name>
</gene>
<evidence type="ECO:0000256" key="5">
    <source>
        <dbReference type="ARBA" id="ARBA00023125"/>
    </source>
</evidence>
<dbReference type="PROSITE" id="PS50005">
    <property type="entry name" value="TPR"/>
    <property type="match status" value="1"/>
</dbReference>
<keyword evidence="5" id="KW-0238">DNA-binding</keyword>
<evidence type="ECO:0000256" key="7">
    <source>
        <dbReference type="PROSITE-ProRule" id="PRU00169"/>
    </source>
</evidence>
<dbReference type="SMART" id="SM00448">
    <property type="entry name" value="REC"/>
    <property type="match status" value="1"/>
</dbReference>
<dbReference type="InterPro" id="IPR005467">
    <property type="entry name" value="His_kinase_dom"/>
</dbReference>
<evidence type="ECO:0000256" key="9">
    <source>
        <dbReference type="SAM" id="Coils"/>
    </source>
</evidence>
<keyword evidence="16" id="KW-1185">Reference proteome</keyword>
<dbReference type="PRINTS" id="PR00344">
    <property type="entry name" value="BCTRLSENSOR"/>
</dbReference>
<feature type="coiled-coil region" evidence="9">
    <location>
        <begin position="386"/>
        <end position="451"/>
    </location>
</feature>
<protein>
    <recommendedName>
        <fullName evidence="2">histidine kinase</fullName>
        <ecNumber evidence="2">2.7.13.3</ecNumber>
    </recommendedName>
</protein>
<dbReference type="CDD" id="cd00075">
    <property type="entry name" value="HATPase"/>
    <property type="match status" value="1"/>
</dbReference>
<dbReference type="CDD" id="cd00082">
    <property type="entry name" value="HisKA"/>
    <property type="match status" value="1"/>
</dbReference>
<comment type="catalytic activity">
    <reaction evidence="1">
        <text>ATP + protein L-histidine = ADP + protein N-phospho-L-histidine.</text>
        <dbReference type="EC" id="2.7.13.3"/>
    </reaction>
</comment>
<keyword evidence="8" id="KW-0802">TPR repeat</keyword>
<proteinExistence type="predicted"/>
<dbReference type="PROSITE" id="PS00041">
    <property type="entry name" value="HTH_ARAC_FAMILY_1"/>
    <property type="match status" value="1"/>
</dbReference>
<keyword evidence="11" id="KW-1133">Transmembrane helix</keyword>
<name>A0ABQ0E0M3_9PORP</name>
<evidence type="ECO:0000313" key="15">
    <source>
        <dbReference type="EMBL" id="GAB1251256.1"/>
    </source>
</evidence>
<evidence type="ECO:0000256" key="8">
    <source>
        <dbReference type="PROSITE-ProRule" id="PRU00339"/>
    </source>
</evidence>
<dbReference type="Pfam" id="PF00512">
    <property type="entry name" value="HisKA"/>
    <property type="match status" value="1"/>
</dbReference>
<evidence type="ECO:0000256" key="10">
    <source>
        <dbReference type="SAM" id="MobiDB-lite"/>
    </source>
</evidence>
<dbReference type="SMART" id="SM00342">
    <property type="entry name" value="HTH_ARAC"/>
    <property type="match status" value="1"/>
</dbReference>
<keyword evidence="11" id="KW-0472">Membrane</keyword>
<reference evidence="15 16" key="1">
    <citation type="journal article" date="2025" name="Int. J. Syst. Evol. Microbiol.">
        <title>Desulfovibrio falkowii sp. nov., Porphyromonas miyakawae sp. nov., Mediterraneibacter flintii sp. nov. and Owariibacterium komagatae gen. nov., sp. nov., isolated from human faeces.</title>
        <authorList>
            <person name="Hamaguchi T."/>
            <person name="Ohara M."/>
            <person name="Hisatomi A."/>
            <person name="Sekiguchi K."/>
            <person name="Takeda J.I."/>
            <person name="Ueyama J."/>
            <person name="Ito M."/>
            <person name="Nishiwaki H."/>
            <person name="Ogi T."/>
            <person name="Hirayama M."/>
            <person name="Ohkuma M."/>
            <person name="Sakamoto M."/>
            <person name="Ohno K."/>
        </authorList>
    </citation>
    <scope>NUCLEOTIDE SEQUENCE [LARGE SCALE GENOMIC DNA]</scope>
    <source>
        <strain evidence="15 16">13CB11C</strain>
    </source>
</reference>
<keyword evidence="11" id="KW-0812">Transmembrane</keyword>
<feature type="repeat" description="TPR" evidence="8">
    <location>
        <begin position="215"/>
        <end position="248"/>
    </location>
</feature>
<dbReference type="Pfam" id="PF13424">
    <property type="entry name" value="TPR_12"/>
    <property type="match status" value="1"/>
</dbReference>
<dbReference type="InterPro" id="IPR004358">
    <property type="entry name" value="Sig_transdc_His_kin-like_C"/>
</dbReference>
<dbReference type="SUPFAM" id="SSF47384">
    <property type="entry name" value="Homodimeric domain of signal transducing histidine kinase"/>
    <property type="match status" value="1"/>
</dbReference>
<dbReference type="PANTHER" id="PTHR43547:SF2">
    <property type="entry name" value="HYBRID SIGNAL TRANSDUCTION HISTIDINE KINASE C"/>
    <property type="match status" value="1"/>
</dbReference>
<evidence type="ECO:0000256" key="1">
    <source>
        <dbReference type="ARBA" id="ARBA00000085"/>
    </source>
</evidence>
<evidence type="ECO:0000256" key="4">
    <source>
        <dbReference type="ARBA" id="ARBA00023015"/>
    </source>
</evidence>
<dbReference type="Pfam" id="PF00072">
    <property type="entry name" value="Response_reg"/>
    <property type="match status" value="1"/>
</dbReference>
<dbReference type="CDD" id="cd17574">
    <property type="entry name" value="REC_OmpR"/>
    <property type="match status" value="1"/>
</dbReference>
<dbReference type="PROSITE" id="PS01124">
    <property type="entry name" value="HTH_ARAC_FAMILY_2"/>
    <property type="match status" value="1"/>
</dbReference>
<dbReference type="InterPro" id="IPR003594">
    <property type="entry name" value="HATPase_dom"/>
</dbReference>
<dbReference type="Pfam" id="PF12833">
    <property type="entry name" value="HTH_18"/>
    <property type="match status" value="1"/>
</dbReference>
<feature type="compositionally biased region" description="Basic and acidic residues" evidence="10">
    <location>
        <begin position="691"/>
        <end position="701"/>
    </location>
</feature>
<dbReference type="Pfam" id="PF02518">
    <property type="entry name" value="HATPase_c"/>
    <property type="match status" value="1"/>
</dbReference>
<dbReference type="InterPro" id="IPR018060">
    <property type="entry name" value="HTH_AraC"/>
</dbReference>
<dbReference type="InterPro" id="IPR001789">
    <property type="entry name" value="Sig_transdc_resp-reg_receiver"/>
</dbReference>
<evidence type="ECO:0000313" key="16">
    <source>
        <dbReference type="Proteomes" id="UP001628220"/>
    </source>
</evidence>
<dbReference type="SMART" id="SM00387">
    <property type="entry name" value="HATPase_c"/>
    <property type="match status" value="1"/>
</dbReference>
<keyword evidence="6" id="KW-0804">Transcription</keyword>
<organism evidence="15 16">
    <name type="scientific">Porphyromonas miyakawae</name>
    <dbReference type="NCBI Taxonomy" id="3137470"/>
    <lineage>
        <taxon>Bacteria</taxon>
        <taxon>Pseudomonadati</taxon>
        <taxon>Bacteroidota</taxon>
        <taxon>Bacteroidia</taxon>
        <taxon>Bacteroidales</taxon>
        <taxon>Porphyromonadaceae</taxon>
        <taxon>Porphyromonas</taxon>
    </lineage>
</organism>
<evidence type="ECO:0000259" key="12">
    <source>
        <dbReference type="PROSITE" id="PS01124"/>
    </source>
</evidence>
<evidence type="ECO:0000256" key="6">
    <source>
        <dbReference type="ARBA" id="ARBA00023163"/>
    </source>
</evidence>
<dbReference type="Gene3D" id="1.10.287.130">
    <property type="match status" value="1"/>
</dbReference>
<keyword evidence="4" id="KW-0805">Transcription regulation</keyword>
<comment type="caution">
    <text evidence="15">The sequence shown here is derived from an EMBL/GenBank/DDBJ whole genome shotgun (WGS) entry which is preliminary data.</text>
</comment>
<sequence>MPGKDIQYRPLKNSTAYAAPFPFKGYRMGMLPYIMLCLLLLFVSCSRKPNVYSDSERREADSIVNTAYNIDSLAQLQEQLERKGDRLGSVVALREWGKELRNESRFEEALRIHSEGLRQAKALGDTIEWVLALNNIGTDYRRVGVLDAAQEYHYSAWKISEEYSDTTSMAKKNRVISLNGLANVYLTLGNYERADSALRMALRGEQELQSDVGQAINYANIGSIFEHRGEIDSARLYYQRSMEYNRRAKNNLGISLCHSYLGSLYEIEKQYDKARQEYETAYSMMRSSKDEWHALTSLIALAGIHYATHEEAQAMTYLDQAEEIAKSIKSPEHLSEIHMLYYEIYKRKGDCGAALAAYEEAMAQRDNMMDIEKVNRIQNTGLNIERNIQEEQMQAAQRTLEKERMQRRVGFTILGGGFFLLAGFVLILLYLSRLRQRNHQALQSMSRMRETFFTNITHEFRTPLTLILGMSHDLQTKQHNYAEIEAMGQVIERQGKGLLTLINQLLDISKIESSVGNPDWRNGDIIPYIAMIVESYQDYAHSRQITLTYHSDGQVVMDFVPDYVVKVVNNLLSNALKFTPSNGSIKVSAHRVEENLHIEVADTGIGMDSETVAHIFEPFYQGAKESYTLGSGVGLALVKQIMGAIGGSAIVESKLGEGTVFHLSIPIHNDCRQLLSSKESVNNPTLPEEIDSLHEDRDQDNQDNHEYDYRLLIIEDNYDVATYIGSQLSDKYAVTYATNGADGLNMAIEEVPDMIITDLMMPGMDGLELCRQVRSNEIVNHIPIIIITARITEEDRIVGLKAGADAYLTKPFNSDELRTQVENLLERRRLLQKKYTQAWEGEELTTVYTSPEESQLSQQTETTETNTDLSAEIALDRSETDLQFLTHVSQAVFDLLEKKEAATVLQLAASLGMSTSQLYRKMIAIAGYPPGTLIQGVKIRKAMELLKCDHSLSFSEISTLCGFDTYSSFLRAFKAVSKMTPSEYKEQIAPAS</sequence>
<dbReference type="SUPFAM" id="SSF55874">
    <property type="entry name" value="ATPase domain of HSP90 chaperone/DNA topoisomerase II/histidine kinase"/>
    <property type="match status" value="1"/>
</dbReference>
<dbReference type="Gene3D" id="3.40.50.2300">
    <property type="match status" value="1"/>
</dbReference>
<feature type="domain" description="HTH araC/xylS-type" evidence="12">
    <location>
        <begin position="886"/>
        <end position="987"/>
    </location>
</feature>
<dbReference type="Gene3D" id="3.30.565.10">
    <property type="entry name" value="Histidine kinase-like ATPase, C-terminal domain"/>
    <property type="match status" value="1"/>
</dbReference>
<dbReference type="EC" id="2.7.13.3" evidence="2"/>
<dbReference type="SUPFAM" id="SSF46689">
    <property type="entry name" value="Homeodomain-like"/>
    <property type="match status" value="1"/>
</dbReference>
<dbReference type="InterPro" id="IPR018062">
    <property type="entry name" value="HTH_AraC-typ_CS"/>
</dbReference>
<dbReference type="SUPFAM" id="SSF52172">
    <property type="entry name" value="CheY-like"/>
    <property type="match status" value="1"/>
</dbReference>
<feature type="compositionally biased region" description="Low complexity" evidence="10">
    <location>
        <begin position="849"/>
        <end position="867"/>
    </location>
</feature>
<feature type="domain" description="Response regulatory" evidence="14">
    <location>
        <begin position="710"/>
        <end position="825"/>
    </location>
</feature>